<evidence type="ECO:0000313" key="11">
    <source>
        <dbReference type="Proteomes" id="UP001500393"/>
    </source>
</evidence>
<keyword evidence="5 9" id="KW-1133">Transmembrane helix</keyword>
<keyword evidence="3" id="KW-0808">Transferase</keyword>
<comment type="subcellular location">
    <subcellularLocation>
        <location evidence="1">Cell membrane</location>
        <topology evidence="1">Multi-pass membrane protein</topology>
    </subcellularLocation>
</comment>
<dbReference type="RefSeq" id="WP_344214992.1">
    <property type="nucleotide sequence ID" value="NZ_BAAAOS010000020.1"/>
</dbReference>
<evidence type="ECO:0000256" key="3">
    <source>
        <dbReference type="ARBA" id="ARBA00022679"/>
    </source>
</evidence>
<keyword evidence="2" id="KW-1003">Cell membrane</keyword>
<feature type="transmembrane region" description="Helical" evidence="9">
    <location>
        <begin position="271"/>
        <end position="293"/>
    </location>
</feature>
<feature type="compositionally biased region" description="Basic and acidic residues" evidence="8">
    <location>
        <begin position="478"/>
        <end position="487"/>
    </location>
</feature>
<evidence type="ECO:0000313" key="10">
    <source>
        <dbReference type="EMBL" id="GAA1578264.1"/>
    </source>
</evidence>
<feature type="transmembrane region" description="Helical" evidence="9">
    <location>
        <begin position="46"/>
        <end position="66"/>
    </location>
</feature>
<keyword evidence="6 9" id="KW-0472">Membrane</keyword>
<reference evidence="10 11" key="1">
    <citation type="journal article" date="2019" name="Int. J. Syst. Evol. Microbiol.">
        <title>The Global Catalogue of Microorganisms (GCM) 10K type strain sequencing project: providing services to taxonomists for standard genome sequencing and annotation.</title>
        <authorList>
            <consortium name="The Broad Institute Genomics Platform"/>
            <consortium name="The Broad Institute Genome Sequencing Center for Infectious Disease"/>
            <person name="Wu L."/>
            <person name="Ma J."/>
        </authorList>
    </citation>
    <scope>NUCLEOTIDE SEQUENCE [LARGE SCALE GENOMIC DNA]</scope>
    <source>
        <strain evidence="10 11">JCM 14969</strain>
    </source>
</reference>
<dbReference type="Proteomes" id="UP001500393">
    <property type="component" value="Unassembled WGS sequence"/>
</dbReference>
<evidence type="ECO:0000256" key="4">
    <source>
        <dbReference type="ARBA" id="ARBA00022692"/>
    </source>
</evidence>
<evidence type="ECO:0000256" key="8">
    <source>
        <dbReference type="SAM" id="MobiDB-lite"/>
    </source>
</evidence>
<feature type="transmembrane region" description="Helical" evidence="9">
    <location>
        <begin position="429"/>
        <end position="449"/>
    </location>
</feature>
<evidence type="ECO:0000256" key="9">
    <source>
        <dbReference type="SAM" id="Phobius"/>
    </source>
</evidence>
<feature type="transmembrane region" description="Helical" evidence="9">
    <location>
        <begin position="156"/>
        <end position="178"/>
    </location>
</feature>
<proteinExistence type="inferred from homology"/>
<dbReference type="Pfam" id="PF09594">
    <property type="entry name" value="GT87"/>
    <property type="match status" value="1"/>
</dbReference>
<feature type="transmembrane region" description="Helical" evidence="9">
    <location>
        <begin position="396"/>
        <end position="417"/>
    </location>
</feature>
<protein>
    <submittedName>
        <fullName evidence="10">Glycosyltransferase 87 family protein</fullName>
    </submittedName>
</protein>
<accession>A0ABN2DII3</accession>
<comment type="caution">
    <text evidence="10">The sequence shown here is derived from an EMBL/GenBank/DDBJ whole genome shotgun (WGS) entry which is preliminary data.</text>
</comment>
<sequence>MAPVTPPRAQDSQHRPAPSEVDPAVAGLTVGLGGPTGRFARLSSSWWTPLRIALAVCTVTFALGVLQKAPCMDAGWDRQSWRPFKALCYSDIGYLYQERGFAEGNRPFLDTGNYPVLEYPVLTGGFMEVAAQITWLITGDPKQDVTVEQKRDTAGVFFVVNVALLFLCALVLVGLTVATARGVSTRPGAARGQPLDALYVAAAPVLAFTSTINWDLFAVVLTAGAMFAWSRGKPIWFGILLGLGTAAKFYPFLLLGPLLIVCLRRRTLWPWFQATVAAICAWGLVNAPIYLLAKNEWLSFWVFNDERESDYGSIWYVLKLAKHEVADVNQLNIVIFAGLCLSIAILGLMAPKPPRFAQLAFLVVAAFLLVNKVYSPQYVLWLLPLVALARPKLRDWLIWQACECFYWMMVWLHLAQFLVPGSPDQPDKIYWLSVILRMAGTLWLMLVVARDILLPERDPVRQGDVADDPGDGVVSDLPPRKLDPAHV</sequence>
<feature type="transmembrane region" description="Helical" evidence="9">
    <location>
        <begin position="331"/>
        <end position="350"/>
    </location>
</feature>
<evidence type="ECO:0000256" key="1">
    <source>
        <dbReference type="ARBA" id="ARBA00004651"/>
    </source>
</evidence>
<name>A0ABN2DII3_9ACTN</name>
<dbReference type="InterPro" id="IPR018584">
    <property type="entry name" value="GT87"/>
</dbReference>
<dbReference type="InterPro" id="IPR016570">
    <property type="entry name" value="UCP010361"/>
</dbReference>
<dbReference type="EMBL" id="BAAAOS010000020">
    <property type="protein sequence ID" value="GAA1578264.1"/>
    <property type="molecule type" value="Genomic_DNA"/>
</dbReference>
<gene>
    <name evidence="10" type="ORF">GCM10009789_34680</name>
</gene>
<evidence type="ECO:0000256" key="5">
    <source>
        <dbReference type="ARBA" id="ARBA00022989"/>
    </source>
</evidence>
<keyword evidence="11" id="KW-1185">Reference proteome</keyword>
<feature type="region of interest" description="Disordered" evidence="8">
    <location>
        <begin position="1"/>
        <end position="21"/>
    </location>
</feature>
<evidence type="ECO:0000256" key="2">
    <source>
        <dbReference type="ARBA" id="ARBA00022475"/>
    </source>
</evidence>
<keyword evidence="4 9" id="KW-0812">Transmembrane</keyword>
<feature type="transmembrane region" description="Helical" evidence="9">
    <location>
        <begin position="235"/>
        <end position="259"/>
    </location>
</feature>
<feature type="transmembrane region" description="Helical" evidence="9">
    <location>
        <begin position="198"/>
        <end position="223"/>
    </location>
</feature>
<feature type="transmembrane region" description="Helical" evidence="9">
    <location>
        <begin position="356"/>
        <end position="375"/>
    </location>
</feature>
<dbReference type="PIRSF" id="PIRSF010361">
    <property type="entry name" value="UCP010361"/>
    <property type="match status" value="1"/>
</dbReference>
<organism evidence="10 11">
    <name type="scientific">Kribbella sancticallisti</name>
    <dbReference type="NCBI Taxonomy" id="460087"/>
    <lineage>
        <taxon>Bacteria</taxon>
        <taxon>Bacillati</taxon>
        <taxon>Actinomycetota</taxon>
        <taxon>Actinomycetes</taxon>
        <taxon>Propionibacteriales</taxon>
        <taxon>Kribbellaceae</taxon>
        <taxon>Kribbella</taxon>
    </lineage>
</organism>
<evidence type="ECO:0000256" key="7">
    <source>
        <dbReference type="ARBA" id="ARBA00024033"/>
    </source>
</evidence>
<evidence type="ECO:0000256" key="6">
    <source>
        <dbReference type="ARBA" id="ARBA00023136"/>
    </source>
</evidence>
<feature type="region of interest" description="Disordered" evidence="8">
    <location>
        <begin position="463"/>
        <end position="487"/>
    </location>
</feature>
<comment type="similarity">
    <text evidence="7">Belongs to the glycosyltransferase 87 family.</text>
</comment>